<protein>
    <submittedName>
        <fullName evidence="1">Uncharacterized protein</fullName>
    </submittedName>
</protein>
<name>R0J7X8_ANAPL</name>
<organism evidence="1 2">
    <name type="scientific">Anas platyrhynchos</name>
    <name type="common">Mallard</name>
    <name type="synonym">Anas boschas</name>
    <dbReference type="NCBI Taxonomy" id="8839"/>
    <lineage>
        <taxon>Eukaryota</taxon>
        <taxon>Metazoa</taxon>
        <taxon>Chordata</taxon>
        <taxon>Craniata</taxon>
        <taxon>Vertebrata</taxon>
        <taxon>Euteleostomi</taxon>
        <taxon>Archelosauria</taxon>
        <taxon>Archosauria</taxon>
        <taxon>Dinosauria</taxon>
        <taxon>Saurischia</taxon>
        <taxon>Theropoda</taxon>
        <taxon>Coelurosauria</taxon>
        <taxon>Aves</taxon>
        <taxon>Neognathae</taxon>
        <taxon>Galloanserae</taxon>
        <taxon>Anseriformes</taxon>
        <taxon>Anatidae</taxon>
        <taxon>Anatinae</taxon>
        <taxon>Anas</taxon>
    </lineage>
</organism>
<proteinExistence type="predicted"/>
<dbReference type="AlphaFoldDB" id="R0J7X8"/>
<dbReference type="Proteomes" id="UP000296049">
    <property type="component" value="Unassembled WGS sequence"/>
</dbReference>
<dbReference type="EMBL" id="KB749952">
    <property type="protein sequence ID" value="EOA93051.1"/>
    <property type="molecule type" value="Genomic_DNA"/>
</dbReference>
<sequence>MRSTSVTDKKSEKYIPEHDLEELTVWLLIIDACASVERNVKVCGPLCLMSLSPKGRVKMPQQSDGGQFAAFVVTQRGCRSEVKLMITKVPGSRQRFVDDATAHLSFGENREKFAELYILILEEALMHPELLSVLLA</sequence>
<reference evidence="2" key="1">
    <citation type="journal article" date="2013" name="Nat. Genet.">
        <title>The duck genome and transcriptome provide insight into an avian influenza virus reservoir species.</title>
        <authorList>
            <person name="Huang Y."/>
            <person name="Li Y."/>
            <person name="Burt D.W."/>
            <person name="Chen H."/>
            <person name="Zhang Y."/>
            <person name="Qian W."/>
            <person name="Kim H."/>
            <person name="Gan S."/>
            <person name="Zhao Y."/>
            <person name="Li J."/>
            <person name="Yi K."/>
            <person name="Feng H."/>
            <person name="Zhu P."/>
            <person name="Li B."/>
            <person name="Liu Q."/>
            <person name="Fairley S."/>
            <person name="Magor K.E."/>
            <person name="Du Z."/>
            <person name="Hu X."/>
            <person name="Goodman L."/>
            <person name="Tafer H."/>
            <person name="Vignal A."/>
            <person name="Lee T."/>
            <person name="Kim K.W."/>
            <person name="Sheng Z."/>
            <person name="An Y."/>
            <person name="Searle S."/>
            <person name="Herrero J."/>
            <person name="Groenen M.A."/>
            <person name="Crooijmans R.P."/>
            <person name="Faraut T."/>
            <person name="Cai Q."/>
            <person name="Webster R.G."/>
            <person name="Aldridge J.R."/>
            <person name="Warren W.C."/>
            <person name="Bartschat S."/>
            <person name="Kehr S."/>
            <person name="Marz M."/>
            <person name="Stadler P.F."/>
            <person name="Smith J."/>
            <person name="Kraus R.H."/>
            <person name="Zhao Y."/>
            <person name="Ren L."/>
            <person name="Fei J."/>
            <person name="Morisson M."/>
            <person name="Kaiser P."/>
            <person name="Griffin D.K."/>
            <person name="Rao M."/>
            <person name="Pitel F."/>
            <person name="Wang J."/>
            <person name="Li N."/>
        </authorList>
    </citation>
    <scope>NUCLEOTIDE SEQUENCE [LARGE SCALE GENOMIC DNA]</scope>
</reference>
<evidence type="ECO:0000313" key="2">
    <source>
        <dbReference type="Proteomes" id="UP000296049"/>
    </source>
</evidence>
<accession>R0J7X8</accession>
<evidence type="ECO:0000313" key="1">
    <source>
        <dbReference type="EMBL" id="EOA93051.1"/>
    </source>
</evidence>
<gene>
    <name evidence="1" type="ORF">Anapl_17874</name>
</gene>
<keyword evidence="2" id="KW-1185">Reference proteome</keyword>